<protein>
    <submittedName>
        <fullName evidence="2">Uncharacterized protein</fullName>
    </submittedName>
</protein>
<name>A0A0A9D5J7_ARUDO</name>
<organism evidence="2">
    <name type="scientific">Arundo donax</name>
    <name type="common">Giant reed</name>
    <name type="synonym">Donax arundinaceus</name>
    <dbReference type="NCBI Taxonomy" id="35708"/>
    <lineage>
        <taxon>Eukaryota</taxon>
        <taxon>Viridiplantae</taxon>
        <taxon>Streptophyta</taxon>
        <taxon>Embryophyta</taxon>
        <taxon>Tracheophyta</taxon>
        <taxon>Spermatophyta</taxon>
        <taxon>Magnoliopsida</taxon>
        <taxon>Liliopsida</taxon>
        <taxon>Poales</taxon>
        <taxon>Poaceae</taxon>
        <taxon>PACMAD clade</taxon>
        <taxon>Arundinoideae</taxon>
        <taxon>Arundineae</taxon>
        <taxon>Arundo</taxon>
    </lineage>
</organism>
<evidence type="ECO:0000256" key="1">
    <source>
        <dbReference type="SAM" id="Phobius"/>
    </source>
</evidence>
<keyword evidence="1" id="KW-1133">Transmembrane helix</keyword>
<keyword evidence="1" id="KW-0472">Membrane</keyword>
<feature type="transmembrane region" description="Helical" evidence="1">
    <location>
        <begin position="140"/>
        <end position="162"/>
    </location>
</feature>
<sequence length="170" mass="19061">MADVVLRLDVLNDIIKYLISIGIPRNRHMAGQEHLPNSDSPDMQLMDRNHTFHLAEPALEPGGIDLAWRALHQNFNYVAQHPDCGEQYNHRENEGADEINDLPLRLIPDDSTSNHYTNALNGVPKHMQISTVYIDIASRLLSSFGTGLGALAISFILQEWFLSIMMLSSA</sequence>
<reference evidence="2" key="2">
    <citation type="journal article" date="2015" name="Data Brief">
        <title>Shoot transcriptome of the giant reed, Arundo donax.</title>
        <authorList>
            <person name="Barrero R.A."/>
            <person name="Guerrero F.D."/>
            <person name="Moolhuijzen P."/>
            <person name="Goolsby J.A."/>
            <person name="Tidwell J."/>
            <person name="Bellgard S.E."/>
            <person name="Bellgard M.I."/>
        </authorList>
    </citation>
    <scope>NUCLEOTIDE SEQUENCE</scope>
    <source>
        <tissue evidence="2">Shoot tissue taken approximately 20 cm above the soil surface</tissue>
    </source>
</reference>
<reference evidence="2" key="1">
    <citation type="submission" date="2014-09" db="EMBL/GenBank/DDBJ databases">
        <authorList>
            <person name="Magalhaes I.L.F."/>
            <person name="Oliveira U."/>
            <person name="Santos F.R."/>
            <person name="Vidigal T.H.D.A."/>
            <person name="Brescovit A.D."/>
            <person name="Santos A.J."/>
        </authorList>
    </citation>
    <scope>NUCLEOTIDE SEQUENCE</scope>
    <source>
        <tissue evidence="2">Shoot tissue taken approximately 20 cm above the soil surface</tissue>
    </source>
</reference>
<dbReference type="EMBL" id="GBRH01214829">
    <property type="protein sequence ID" value="JAD83066.1"/>
    <property type="molecule type" value="Transcribed_RNA"/>
</dbReference>
<proteinExistence type="predicted"/>
<evidence type="ECO:0000313" key="2">
    <source>
        <dbReference type="EMBL" id="JAD83066.1"/>
    </source>
</evidence>
<dbReference type="AlphaFoldDB" id="A0A0A9D5J7"/>
<keyword evidence="1" id="KW-0812">Transmembrane</keyword>
<accession>A0A0A9D5J7</accession>